<dbReference type="GO" id="GO:0044718">
    <property type="term" value="P:siderophore transmembrane transport"/>
    <property type="evidence" value="ECO:0007669"/>
    <property type="project" value="TreeGrafter"/>
</dbReference>
<accession>A0A0P1P1S9</accession>
<evidence type="ECO:0000313" key="3">
    <source>
        <dbReference type="EMBL" id="CUU01747.1"/>
    </source>
</evidence>
<dbReference type="Pfam" id="PF07715">
    <property type="entry name" value="Plug"/>
    <property type="match status" value="1"/>
</dbReference>
<dbReference type="Gene3D" id="2.60.40.1120">
    <property type="entry name" value="Carboxypeptidase-like, regulatory domain"/>
    <property type="match status" value="1"/>
</dbReference>
<dbReference type="SUPFAM" id="SSF49464">
    <property type="entry name" value="Carboxypeptidase regulatory domain-like"/>
    <property type="match status" value="1"/>
</dbReference>
<evidence type="ECO:0000256" key="1">
    <source>
        <dbReference type="ARBA" id="ARBA00022729"/>
    </source>
</evidence>
<accession>A0A0P1M2B2</accession>
<dbReference type="InterPro" id="IPR039426">
    <property type="entry name" value="TonB-dep_rcpt-like"/>
</dbReference>
<dbReference type="SUPFAM" id="SSF56935">
    <property type="entry name" value="Porins"/>
    <property type="match status" value="1"/>
</dbReference>
<accession>A0A0N7MQC6</accession>
<protein>
    <submittedName>
        <fullName evidence="3">TonB-dependent Receptor Plug Domain</fullName>
    </submittedName>
</protein>
<dbReference type="AlphaFoldDB" id="A0A0P1LJK5"/>
<keyword evidence="3" id="KW-0675">Receptor</keyword>
<dbReference type="InterPro" id="IPR012910">
    <property type="entry name" value="Plug_dom"/>
</dbReference>
<dbReference type="EMBL" id="FAOP01000002">
    <property type="protein sequence ID" value="CUU01747.1"/>
    <property type="molecule type" value="Genomic_DNA"/>
</dbReference>
<dbReference type="STRING" id="1633631.GCA_001442925_00353"/>
<dbReference type="PANTHER" id="PTHR30069">
    <property type="entry name" value="TONB-DEPENDENT OUTER MEMBRANE RECEPTOR"/>
    <property type="match status" value="1"/>
</dbReference>
<dbReference type="Pfam" id="PF13715">
    <property type="entry name" value="CarbopepD_reg_2"/>
    <property type="match status" value="1"/>
</dbReference>
<reference evidence="3 4" key="1">
    <citation type="submission" date="2015-11" db="EMBL/GenBank/DDBJ databases">
        <authorList>
            <person name="Zhang Y."/>
            <person name="Guo Z."/>
        </authorList>
    </citation>
    <scope>NUCLEOTIDE SEQUENCE [LARGE SCALE GENOMIC DNA]</scope>
    <source>
        <strain evidence="3">JGI-4</strain>
    </source>
</reference>
<dbReference type="InterPro" id="IPR037066">
    <property type="entry name" value="Plug_dom_sf"/>
</dbReference>
<feature type="domain" description="TonB-dependent receptor plug" evidence="2">
    <location>
        <begin position="145"/>
        <end position="221"/>
    </location>
</feature>
<accession>A0A0P1LC89</accession>
<dbReference type="InterPro" id="IPR008969">
    <property type="entry name" value="CarboxyPept-like_regulatory"/>
</dbReference>
<dbReference type="GO" id="GO:0009279">
    <property type="term" value="C:cell outer membrane"/>
    <property type="evidence" value="ECO:0007669"/>
    <property type="project" value="TreeGrafter"/>
</dbReference>
<proteinExistence type="predicted"/>
<dbReference type="PANTHER" id="PTHR30069:SF29">
    <property type="entry name" value="HEMOGLOBIN AND HEMOGLOBIN-HAPTOGLOBIN-BINDING PROTEIN 1-RELATED"/>
    <property type="match status" value="1"/>
</dbReference>
<name>A0A0P1LJK5_9BACT</name>
<gene>
    <name evidence="3" type="ORF">JGI4_00351</name>
</gene>
<dbReference type="Proteomes" id="UP000182011">
    <property type="component" value="Unassembled WGS sequence"/>
</dbReference>
<accession>A0A0S4MTR0</accession>
<evidence type="ECO:0000259" key="2">
    <source>
        <dbReference type="Pfam" id="PF07715"/>
    </source>
</evidence>
<evidence type="ECO:0000313" key="4">
    <source>
        <dbReference type="Proteomes" id="UP000182011"/>
    </source>
</evidence>
<sequence length="438" mass="50061">MTKELLQIWILALFTILITQLLSAQVGTVSGFIYDQTSGIPLSFVNVWVKSTSRGTASNQDGYYILFLSPGKYLIVYSIVGYQRLEKEVVIRENENINLNVYLVPDSVEIDTVEVESLPNTNMEPRTIIVRRNEIEKIPPFLGEFDLLKTLPSFPGVVERDFSSRLYIQGGYPENNLILVDGVEVYNIEHSWGIISVFNSKMVKSVELIKGGFDATYGDRTSSVINITTREGNKNKICASGNVSLVSFSGVAEGPTINNGSWIIGIRRTYFDLLFPRRVLPDYHYFDFNFKIAQPVSKNSTINISSFIARDRLVEEGDLRWGTKVIGLNYVYLLNPNWIFNIASDLSSFGLTRDFTGENNPDYLDIFGSSIKIRAQNFYKTSVNEIGLELKKLDLDQWLSFSKTIFEGIEKGKRTYYYLTFYFQNELRVNKFFVFAWF</sequence>
<organism evidence="3 4">
    <name type="scientific">Candidatus Kryptonium thompsonii</name>
    <dbReference type="NCBI Taxonomy" id="1633631"/>
    <lineage>
        <taxon>Bacteria</taxon>
        <taxon>Pseudomonadati</taxon>
        <taxon>Candidatus Kryptoniota</taxon>
        <taxon>Candidatus Kryptonium</taxon>
    </lineage>
</organism>
<accession>A0A0P1LJK5</accession>
<accession>A0A0P1P4S3</accession>
<dbReference type="GO" id="GO:0015344">
    <property type="term" value="F:siderophore uptake transmembrane transporter activity"/>
    <property type="evidence" value="ECO:0007669"/>
    <property type="project" value="TreeGrafter"/>
</dbReference>
<dbReference type="Gene3D" id="2.170.130.10">
    <property type="entry name" value="TonB-dependent receptor, plug domain"/>
    <property type="match status" value="1"/>
</dbReference>
<keyword evidence="1" id="KW-0732">Signal</keyword>